<gene>
    <name evidence="2" type="ORF">J2S42_006905</name>
</gene>
<comment type="caution">
    <text evidence="2">The sequence shown here is derived from an EMBL/GenBank/DDBJ whole genome shotgun (WGS) entry which is preliminary data.</text>
</comment>
<feature type="region of interest" description="Disordered" evidence="1">
    <location>
        <begin position="147"/>
        <end position="238"/>
    </location>
</feature>
<evidence type="ECO:0000313" key="2">
    <source>
        <dbReference type="EMBL" id="MDQ0370236.1"/>
    </source>
</evidence>
<evidence type="ECO:0000313" key="3">
    <source>
        <dbReference type="Proteomes" id="UP001240236"/>
    </source>
</evidence>
<sequence>MPKEAWRAYLDLALGLTENSRKQATRTAMRLVGKGGATAVQLQALVEDALAAGTANRAVVERLVRTEVDRALTAVGLVTSDEVASLRRRVAELEGRLAARPVDVPGDLTVEPAVEAAAAVSAANPAPVTVKKVVAKKAVAKKAVAKAPGGGTAVPDATAAPAAPAEDEPVVETPATTPAAKITPPRKVAKKVPTIKATPPAKKAVPTPADLPPAAKKAPARRAKKAVPPLFDDGTTRA</sequence>
<reference evidence="2 3" key="1">
    <citation type="submission" date="2023-07" db="EMBL/GenBank/DDBJ databases">
        <title>Sequencing the genomes of 1000 actinobacteria strains.</title>
        <authorList>
            <person name="Klenk H.-P."/>
        </authorList>
    </citation>
    <scope>NUCLEOTIDE SEQUENCE [LARGE SCALE GENOMIC DNA]</scope>
    <source>
        <strain evidence="2 3">DSM 44709</strain>
    </source>
</reference>
<protein>
    <submittedName>
        <fullName evidence="2">Polyhydroxyalkanoate synthesis regulator phasin</fullName>
    </submittedName>
</protein>
<dbReference type="RefSeq" id="WP_307246042.1">
    <property type="nucleotide sequence ID" value="NZ_JAUSUZ010000001.1"/>
</dbReference>
<dbReference type="AlphaFoldDB" id="A0AAE3W609"/>
<accession>A0AAE3W609</accession>
<feature type="compositionally biased region" description="Low complexity" evidence="1">
    <location>
        <begin position="147"/>
        <end position="164"/>
    </location>
</feature>
<name>A0AAE3W609_9ACTN</name>
<feature type="compositionally biased region" description="Low complexity" evidence="1">
    <location>
        <begin position="171"/>
        <end position="217"/>
    </location>
</feature>
<keyword evidence="3" id="KW-1185">Reference proteome</keyword>
<dbReference type="Proteomes" id="UP001240236">
    <property type="component" value="Unassembled WGS sequence"/>
</dbReference>
<dbReference type="EMBL" id="JAUSUZ010000001">
    <property type="protein sequence ID" value="MDQ0370236.1"/>
    <property type="molecule type" value="Genomic_DNA"/>
</dbReference>
<organism evidence="2 3">
    <name type="scientific">Catenuloplanes indicus</name>
    <dbReference type="NCBI Taxonomy" id="137267"/>
    <lineage>
        <taxon>Bacteria</taxon>
        <taxon>Bacillati</taxon>
        <taxon>Actinomycetota</taxon>
        <taxon>Actinomycetes</taxon>
        <taxon>Micromonosporales</taxon>
        <taxon>Micromonosporaceae</taxon>
        <taxon>Catenuloplanes</taxon>
    </lineage>
</organism>
<proteinExistence type="predicted"/>
<evidence type="ECO:0000256" key="1">
    <source>
        <dbReference type="SAM" id="MobiDB-lite"/>
    </source>
</evidence>